<keyword evidence="5 11" id="KW-1133">Transmembrane helix</keyword>
<evidence type="ECO:0000256" key="8">
    <source>
        <dbReference type="ARBA" id="ARBA00023170"/>
    </source>
</evidence>
<dbReference type="EMBL" id="JAACNH010000001">
    <property type="protein sequence ID" value="KAG8455181.1"/>
    <property type="molecule type" value="Genomic_DNA"/>
</dbReference>
<dbReference type="PANTHER" id="PTHR25466:SF3">
    <property type="entry name" value="PROGRAMMED CELL DEATH 1 LIGAND 1"/>
    <property type="match status" value="1"/>
</dbReference>
<dbReference type="GO" id="GO:0071222">
    <property type="term" value="P:cellular response to lipopolysaccharide"/>
    <property type="evidence" value="ECO:0007669"/>
    <property type="project" value="TreeGrafter"/>
</dbReference>
<dbReference type="OrthoDB" id="8680608at2759"/>
<accession>A0A8T2KKW6</accession>
<dbReference type="PANTHER" id="PTHR25466">
    <property type="entry name" value="T-LYMPHOCYTE ACTIVATION ANTIGEN"/>
    <property type="match status" value="1"/>
</dbReference>
<keyword evidence="8" id="KW-0675">Receptor</keyword>
<keyword evidence="14" id="KW-1185">Reference proteome</keyword>
<feature type="transmembrane region" description="Helical" evidence="11">
    <location>
        <begin position="230"/>
        <end position="251"/>
    </location>
</feature>
<feature type="domain" description="Ig-like" evidence="12">
    <location>
        <begin position="123"/>
        <end position="212"/>
    </location>
</feature>
<dbReference type="InterPro" id="IPR053896">
    <property type="entry name" value="BTN3A2-like_Ig-C"/>
</dbReference>
<dbReference type="InterPro" id="IPR036179">
    <property type="entry name" value="Ig-like_dom_sf"/>
</dbReference>
<dbReference type="GO" id="GO:0031295">
    <property type="term" value="P:T cell costimulation"/>
    <property type="evidence" value="ECO:0007669"/>
    <property type="project" value="TreeGrafter"/>
</dbReference>
<evidence type="ECO:0000256" key="1">
    <source>
        <dbReference type="ARBA" id="ARBA00004251"/>
    </source>
</evidence>
<dbReference type="GO" id="GO:0006955">
    <property type="term" value="P:immune response"/>
    <property type="evidence" value="ECO:0007669"/>
    <property type="project" value="TreeGrafter"/>
</dbReference>
<dbReference type="Pfam" id="PF07686">
    <property type="entry name" value="V-set"/>
    <property type="match status" value="1"/>
</dbReference>
<dbReference type="InterPro" id="IPR007110">
    <property type="entry name" value="Ig-like_dom"/>
</dbReference>
<dbReference type="GO" id="GO:0009897">
    <property type="term" value="C:external side of plasma membrane"/>
    <property type="evidence" value="ECO:0007669"/>
    <property type="project" value="TreeGrafter"/>
</dbReference>
<feature type="domain" description="Ig-like" evidence="12">
    <location>
        <begin position="1"/>
        <end position="115"/>
    </location>
</feature>
<evidence type="ECO:0000256" key="2">
    <source>
        <dbReference type="ARBA" id="ARBA00022475"/>
    </source>
</evidence>
<dbReference type="FunFam" id="2.60.40.10:FF:001912">
    <property type="entry name" value="CD274 molecule"/>
    <property type="match status" value="1"/>
</dbReference>
<evidence type="ECO:0000313" key="13">
    <source>
        <dbReference type="EMBL" id="KAG8455181.1"/>
    </source>
</evidence>
<keyword evidence="6 11" id="KW-0472">Membrane</keyword>
<comment type="subcellular location">
    <subcellularLocation>
        <location evidence="1">Cell membrane</location>
        <topology evidence="1">Single-pass type I membrane protein</topology>
    </subcellularLocation>
</comment>
<evidence type="ECO:0000259" key="12">
    <source>
        <dbReference type="PROSITE" id="PS50835"/>
    </source>
</evidence>
<protein>
    <recommendedName>
        <fullName evidence="12">Ig-like domain-containing protein</fullName>
    </recommendedName>
</protein>
<evidence type="ECO:0000256" key="11">
    <source>
        <dbReference type="SAM" id="Phobius"/>
    </source>
</evidence>
<evidence type="ECO:0000256" key="6">
    <source>
        <dbReference type="ARBA" id="ARBA00023136"/>
    </source>
</evidence>
<keyword evidence="4" id="KW-0732">Signal</keyword>
<evidence type="ECO:0000313" key="14">
    <source>
        <dbReference type="Proteomes" id="UP000812440"/>
    </source>
</evidence>
<dbReference type="InterPro" id="IPR051713">
    <property type="entry name" value="T-cell_Activation_Regulation"/>
</dbReference>
<dbReference type="Proteomes" id="UP000812440">
    <property type="component" value="Chromosome 1"/>
</dbReference>
<dbReference type="Pfam" id="PF22705">
    <property type="entry name" value="C2-set_3"/>
    <property type="match status" value="1"/>
</dbReference>
<dbReference type="GO" id="GO:0007166">
    <property type="term" value="P:cell surface receptor signaling pathway"/>
    <property type="evidence" value="ECO:0007669"/>
    <property type="project" value="TreeGrafter"/>
</dbReference>
<evidence type="ECO:0000256" key="4">
    <source>
        <dbReference type="ARBA" id="ARBA00022729"/>
    </source>
</evidence>
<keyword evidence="9" id="KW-0325">Glycoprotein</keyword>
<comment type="caution">
    <text evidence="13">The sequence shown here is derived from an EMBL/GenBank/DDBJ whole genome shotgun (WGS) entry which is preliminary data.</text>
</comment>
<evidence type="ECO:0000256" key="3">
    <source>
        <dbReference type="ARBA" id="ARBA00022692"/>
    </source>
</evidence>
<keyword evidence="10" id="KW-0393">Immunoglobulin domain</keyword>
<dbReference type="GO" id="GO:0042102">
    <property type="term" value="P:positive regulation of T cell proliferation"/>
    <property type="evidence" value="ECO:0007669"/>
    <property type="project" value="TreeGrafter"/>
</dbReference>
<dbReference type="InterPro" id="IPR013106">
    <property type="entry name" value="Ig_V-set"/>
</dbReference>
<dbReference type="InterPro" id="IPR003599">
    <property type="entry name" value="Ig_sub"/>
</dbReference>
<dbReference type="SUPFAM" id="SSF48726">
    <property type="entry name" value="Immunoglobulin"/>
    <property type="match status" value="2"/>
</dbReference>
<dbReference type="SMART" id="SM00409">
    <property type="entry name" value="IG"/>
    <property type="match status" value="1"/>
</dbReference>
<keyword evidence="7" id="KW-1015">Disulfide bond</keyword>
<evidence type="ECO:0000256" key="10">
    <source>
        <dbReference type="ARBA" id="ARBA00023319"/>
    </source>
</evidence>
<evidence type="ECO:0000256" key="5">
    <source>
        <dbReference type="ARBA" id="ARBA00022989"/>
    </source>
</evidence>
<organism evidence="13 14">
    <name type="scientific">Hymenochirus boettgeri</name>
    <name type="common">Congo dwarf clawed frog</name>
    <dbReference type="NCBI Taxonomy" id="247094"/>
    <lineage>
        <taxon>Eukaryota</taxon>
        <taxon>Metazoa</taxon>
        <taxon>Chordata</taxon>
        <taxon>Craniata</taxon>
        <taxon>Vertebrata</taxon>
        <taxon>Euteleostomi</taxon>
        <taxon>Amphibia</taxon>
        <taxon>Batrachia</taxon>
        <taxon>Anura</taxon>
        <taxon>Pipoidea</taxon>
        <taxon>Pipidae</taxon>
        <taxon>Pipinae</taxon>
        <taxon>Hymenochirus</taxon>
    </lineage>
</organism>
<gene>
    <name evidence="13" type="ORF">GDO86_001394</name>
</gene>
<dbReference type="SMART" id="SM00406">
    <property type="entry name" value="IGv"/>
    <property type="match status" value="1"/>
</dbReference>
<keyword evidence="2" id="KW-1003">Cell membrane</keyword>
<evidence type="ECO:0000256" key="7">
    <source>
        <dbReference type="ARBA" id="ARBA00023157"/>
    </source>
</evidence>
<dbReference type="PROSITE" id="PS50835">
    <property type="entry name" value="IG_LIKE"/>
    <property type="match status" value="2"/>
</dbReference>
<evidence type="ECO:0000256" key="9">
    <source>
        <dbReference type="ARBA" id="ARBA00023180"/>
    </source>
</evidence>
<keyword evidence="3 11" id="KW-0812">Transmembrane</keyword>
<sequence>MFTVEAEKSHYTAEYGGTVNMACHFQMKKEINIQGITVYWEYIAAEGHRKEVIKFHNGTENLSTQNQDYKGRVSILKEELFKGHAILEIRDVQMADTGRYVCIISEKASDYKSVTLAVQAQYKDIHTVITDILTPAGDTVKEIMCQSVGYPKAEVTWRYAKKNISLLVNTSYTVTAANMFNITSIIRVSELTNNTFTCIFWNEAFQEATHLTFYIPASAEHSNGRDKRGFHLTFSAIIVAAIICILIFTSIRIQGKIIKLP</sequence>
<reference evidence="13" key="1">
    <citation type="thesis" date="2020" institute="ProQuest LLC" country="789 East Eisenhower Parkway, Ann Arbor, MI, USA">
        <title>Comparative Genomics and Chromosome Evolution.</title>
        <authorList>
            <person name="Mudd A.B."/>
        </authorList>
    </citation>
    <scope>NUCLEOTIDE SEQUENCE</scope>
    <source>
        <strain evidence="13">Female2</strain>
        <tissue evidence="13">Blood</tissue>
    </source>
</reference>
<dbReference type="Gene3D" id="2.60.40.10">
    <property type="entry name" value="Immunoglobulins"/>
    <property type="match status" value="2"/>
</dbReference>
<dbReference type="GO" id="GO:0042130">
    <property type="term" value="P:negative regulation of T cell proliferation"/>
    <property type="evidence" value="ECO:0007669"/>
    <property type="project" value="TreeGrafter"/>
</dbReference>
<name>A0A8T2KKW6_9PIPI</name>
<proteinExistence type="predicted"/>
<dbReference type="InterPro" id="IPR013783">
    <property type="entry name" value="Ig-like_fold"/>
</dbReference>
<dbReference type="AlphaFoldDB" id="A0A8T2KKW6"/>